<comment type="caution">
    <text evidence="2">The sequence shown here is derived from an EMBL/GenBank/DDBJ whole genome shotgun (WGS) entry which is preliminary data.</text>
</comment>
<keyword evidence="1" id="KW-0472">Membrane</keyword>
<sequence length="75" mass="8908">MHRIVYAIFWMLVLWFFVWPVASFCAWFWIILQPLEACFPSPIKAINTFLEKLITWPRDFGHAIANCQTTFPAPF</sequence>
<dbReference type="AlphaFoldDB" id="A0A9K3L7F9"/>
<organism evidence="2 3">
    <name type="scientific">Nitzschia inconspicua</name>
    <dbReference type="NCBI Taxonomy" id="303405"/>
    <lineage>
        <taxon>Eukaryota</taxon>
        <taxon>Sar</taxon>
        <taxon>Stramenopiles</taxon>
        <taxon>Ochrophyta</taxon>
        <taxon>Bacillariophyta</taxon>
        <taxon>Bacillariophyceae</taxon>
        <taxon>Bacillariophycidae</taxon>
        <taxon>Bacillariales</taxon>
        <taxon>Bacillariaceae</taxon>
        <taxon>Nitzschia</taxon>
    </lineage>
</organism>
<protein>
    <submittedName>
        <fullName evidence="2">Uncharacterized protein</fullName>
    </submittedName>
</protein>
<evidence type="ECO:0000313" key="2">
    <source>
        <dbReference type="EMBL" id="KAG7357140.1"/>
    </source>
</evidence>
<keyword evidence="3" id="KW-1185">Reference proteome</keyword>
<reference evidence="2" key="2">
    <citation type="submission" date="2021-04" db="EMBL/GenBank/DDBJ databases">
        <authorList>
            <person name="Podell S."/>
        </authorList>
    </citation>
    <scope>NUCLEOTIDE SEQUENCE</scope>
    <source>
        <strain evidence="2">Hildebrandi</strain>
    </source>
</reference>
<dbReference type="PANTHER" id="PTHR39948:SF1">
    <property type="entry name" value="GEO11419P1"/>
    <property type="match status" value="1"/>
</dbReference>
<reference evidence="2" key="1">
    <citation type="journal article" date="2021" name="Sci. Rep.">
        <title>Diploid genomic architecture of Nitzschia inconspicua, an elite biomass production diatom.</title>
        <authorList>
            <person name="Oliver A."/>
            <person name="Podell S."/>
            <person name="Pinowska A."/>
            <person name="Traller J.C."/>
            <person name="Smith S.R."/>
            <person name="McClure R."/>
            <person name="Beliaev A."/>
            <person name="Bohutskyi P."/>
            <person name="Hill E.A."/>
            <person name="Rabines A."/>
            <person name="Zheng H."/>
            <person name="Allen L.Z."/>
            <person name="Kuo A."/>
            <person name="Grigoriev I.V."/>
            <person name="Allen A.E."/>
            <person name="Hazlebeck D."/>
            <person name="Allen E.E."/>
        </authorList>
    </citation>
    <scope>NUCLEOTIDE SEQUENCE</scope>
    <source>
        <strain evidence="2">Hildebrandi</strain>
    </source>
</reference>
<dbReference type="OrthoDB" id="41840at2759"/>
<evidence type="ECO:0000313" key="3">
    <source>
        <dbReference type="Proteomes" id="UP000693970"/>
    </source>
</evidence>
<dbReference type="EMBL" id="JAGRRH010000015">
    <property type="protein sequence ID" value="KAG7357140.1"/>
    <property type="molecule type" value="Genomic_DNA"/>
</dbReference>
<dbReference type="PANTHER" id="PTHR39948">
    <property type="entry name" value="GEO11419P1"/>
    <property type="match status" value="1"/>
</dbReference>
<accession>A0A9K3L7F9</accession>
<gene>
    <name evidence="2" type="ORF">IV203_001828</name>
</gene>
<keyword evidence="1" id="KW-0812">Transmembrane</keyword>
<dbReference type="Proteomes" id="UP000693970">
    <property type="component" value="Unassembled WGS sequence"/>
</dbReference>
<evidence type="ECO:0000256" key="1">
    <source>
        <dbReference type="SAM" id="Phobius"/>
    </source>
</evidence>
<keyword evidence="1" id="KW-1133">Transmembrane helix</keyword>
<feature type="transmembrane region" description="Helical" evidence="1">
    <location>
        <begin position="7"/>
        <end position="32"/>
    </location>
</feature>
<name>A0A9K3L7F9_9STRA</name>
<proteinExistence type="predicted"/>